<reference evidence="2 3" key="1">
    <citation type="journal article" date="2018" name="BMC Genomics">
        <title>Comparative genome analyses reveal sequence features reflecting distinct modes of host-adaptation between dicot and monocot powdery mildew.</title>
        <authorList>
            <person name="Wu Y."/>
            <person name="Ma X."/>
            <person name="Pan Z."/>
            <person name="Kale S.D."/>
            <person name="Song Y."/>
            <person name="King H."/>
            <person name="Zhang Q."/>
            <person name="Presley C."/>
            <person name="Deng X."/>
            <person name="Wei C.I."/>
            <person name="Xiao S."/>
        </authorList>
    </citation>
    <scope>NUCLEOTIDE SEQUENCE [LARGE SCALE GENOMIC DNA]</scope>
    <source>
        <strain evidence="2">UMSG1</strain>
    </source>
</reference>
<keyword evidence="1" id="KW-0732">Signal</keyword>
<accession>A0A420IH01</accession>
<comment type="caution">
    <text evidence="2">The sequence shown here is derived from an EMBL/GenBank/DDBJ whole genome shotgun (WGS) entry which is preliminary data.</text>
</comment>
<sequence length="157" mass="18373">MVPLHLKRVLIFMSLLISSAFGDADKGVWDCGSRSWMTGSIKFPSYSIDLIYKSSCNHFLTGDLLNKEHRAHRKKLIFEISDAMFEFPASRKAKTINKIQKYPERRLTRITIRKPGLFDRRTFYIVYVLSNKFPRCGTPTVKYSSKHEKDMHDCQYN</sequence>
<evidence type="ECO:0000256" key="1">
    <source>
        <dbReference type="SAM" id="SignalP"/>
    </source>
</evidence>
<gene>
    <name evidence="2" type="ORF">GcM1_01610</name>
</gene>
<dbReference type="EMBL" id="MCBS01024264">
    <property type="protein sequence ID" value="RKF73811.1"/>
    <property type="molecule type" value="Genomic_DNA"/>
</dbReference>
<protein>
    <recommendedName>
        <fullName evidence="4">Secreted effector protein</fullName>
    </recommendedName>
</protein>
<feature type="chain" id="PRO_5019413148" description="Secreted effector protein" evidence="1">
    <location>
        <begin position="23"/>
        <end position="157"/>
    </location>
</feature>
<dbReference type="AlphaFoldDB" id="A0A420IH01"/>
<dbReference type="Proteomes" id="UP000285326">
    <property type="component" value="Unassembled WGS sequence"/>
</dbReference>
<evidence type="ECO:0000313" key="2">
    <source>
        <dbReference type="EMBL" id="RKF73811.1"/>
    </source>
</evidence>
<evidence type="ECO:0008006" key="4">
    <source>
        <dbReference type="Google" id="ProtNLM"/>
    </source>
</evidence>
<name>A0A420IH01_9PEZI</name>
<organism evidence="2 3">
    <name type="scientific">Golovinomyces cichoracearum</name>
    <dbReference type="NCBI Taxonomy" id="62708"/>
    <lineage>
        <taxon>Eukaryota</taxon>
        <taxon>Fungi</taxon>
        <taxon>Dikarya</taxon>
        <taxon>Ascomycota</taxon>
        <taxon>Pezizomycotina</taxon>
        <taxon>Leotiomycetes</taxon>
        <taxon>Erysiphales</taxon>
        <taxon>Erysiphaceae</taxon>
        <taxon>Golovinomyces</taxon>
    </lineage>
</organism>
<feature type="signal peptide" evidence="1">
    <location>
        <begin position="1"/>
        <end position="22"/>
    </location>
</feature>
<proteinExistence type="predicted"/>
<evidence type="ECO:0000313" key="3">
    <source>
        <dbReference type="Proteomes" id="UP000285326"/>
    </source>
</evidence>